<name>A0A936YVY2_9HYPH</name>
<evidence type="ECO:0000256" key="14">
    <source>
        <dbReference type="ARBA" id="ARBA00022909"/>
    </source>
</evidence>
<comment type="cofactor">
    <cofactor evidence="1">
        <name>Mg(2+)</name>
        <dbReference type="ChEBI" id="CHEBI:18420"/>
    </cofactor>
</comment>
<dbReference type="GO" id="GO:0005737">
    <property type="term" value="C:cytoplasm"/>
    <property type="evidence" value="ECO:0007669"/>
    <property type="project" value="TreeGrafter"/>
</dbReference>
<dbReference type="SUPFAM" id="SSF53623">
    <property type="entry name" value="MurD-like peptide ligases, catalytic domain"/>
    <property type="match status" value="1"/>
</dbReference>
<evidence type="ECO:0000256" key="19">
    <source>
        <dbReference type="ARBA" id="ARBA00047808"/>
    </source>
</evidence>
<dbReference type="Pfam" id="PF08245">
    <property type="entry name" value="Mur_ligase_M"/>
    <property type="match status" value="1"/>
</dbReference>
<dbReference type="Proteomes" id="UP000633219">
    <property type="component" value="Unassembled WGS sequence"/>
</dbReference>
<accession>A0A936YVY2</accession>
<dbReference type="InterPro" id="IPR036615">
    <property type="entry name" value="Mur_ligase_C_dom_sf"/>
</dbReference>
<evidence type="ECO:0000256" key="5">
    <source>
        <dbReference type="ARBA" id="ARBA00008276"/>
    </source>
</evidence>
<organism evidence="25 26">
    <name type="scientific">Rhizobium setariae</name>
    <dbReference type="NCBI Taxonomy" id="2801340"/>
    <lineage>
        <taxon>Bacteria</taxon>
        <taxon>Pseudomonadati</taxon>
        <taxon>Pseudomonadota</taxon>
        <taxon>Alphaproteobacteria</taxon>
        <taxon>Hyphomicrobiales</taxon>
        <taxon>Rhizobiaceae</taxon>
        <taxon>Rhizobium/Agrobacterium group</taxon>
        <taxon>Rhizobium</taxon>
    </lineage>
</organism>
<evidence type="ECO:0000256" key="8">
    <source>
        <dbReference type="ARBA" id="ARBA00019357"/>
    </source>
</evidence>
<comment type="similarity">
    <text evidence="5 22">Belongs to the folylpolyglutamate synthase family.</text>
</comment>
<evidence type="ECO:0000256" key="13">
    <source>
        <dbReference type="ARBA" id="ARBA00022842"/>
    </source>
</evidence>
<dbReference type="Gene3D" id="3.90.190.20">
    <property type="entry name" value="Mur ligase, C-terminal domain"/>
    <property type="match status" value="1"/>
</dbReference>
<comment type="catalytic activity">
    <reaction evidence="18">
        <text>(6S)-5,6,7,8-tetrahydrofolyl-(gamma-L-Glu)(n) + L-glutamate + ATP = (6S)-5,6,7,8-tetrahydrofolyl-(gamma-L-Glu)(n+1) + ADP + phosphate + H(+)</text>
        <dbReference type="Rhea" id="RHEA:10580"/>
        <dbReference type="Rhea" id="RHEA-COMP:14738"/>
        <dbReference type="Rhea" id="RHEA-COMP:14740"/>
        <dbReference type="ChEBI" id="CHEBI:15378"/>
        <dbReference type="ChEBI" id="CHEBI:29985"/>
        <dbReference type="ChEBI" id="CHEBI:30616"/>
        <dbReference type="ChEBI" id="CHEBI:43474"/>
        <dbReference type="ChEBI" id="CHEBI:141005"/>
        <dbReference type="ChEBI" id="CHEBI:456216"/>
        <dbReference type="EC" id="6.3.2.17"/>
    </reaction>
</comment>
<dbReference type="PANTHER" id="PTHR11136">
    <property type="entry name" value="FOLYLPOLYGLUTAMATE SYNTHASE-RELATED"/>
    <property type="match status" value="1"/>
</dbReference>
<dbReference type="AlphaFoldDB" id="A0A936YVY2"/>
<dbReference type="InterPro" id="IPR036565">
    <property type="entry name" value="Mur-like_cat_sf"/>
</dbReference>
<sequence>MSDLPESRAEREIDRLLGLYPRGFDLSLDRIARLLEDLGRPQDRLPPVIHVAGTNGKGSATAFSRALLESAGLSAHVHTSPHLVRWHERYRIGVAGGTGRLVSDEALLDAVLRVEKANAEQNITVFELLTAVIFLLFSENPADAAIIEVGLGGMYDATNVFANPAASLIMPVALDHQSWLGNTIEEIAAAKAGIIKPGRPVVIGRQDEPAALEVLVDTAERLKSPLSIYGQDYMAYEEGGRLVYQDEDGLMDLPLPALPGRHQFANAAAAIRAVKSAGFSMTEEIVARAMKSVSWPARLQRLRTGKLVPLAPEGSEIWLDGGHNPHGGRAVAESMVAFEERDPRPLYLVTGMINTKDPKGYFEAFEGIAREVLTVGIRNSDAGLDPVALASDAADAGLVAEPVTSTEEALRRIASFHRPGDRPPRILIGGSLYFAGTVLEDNGTLPE</sequence>
<keyword evidence="9 22" id="KW-0436">Ligase</keyword>
<comment type="pathway">
    <text evidence="3">Cofactor biosynthesis; tetrahydrofolate biosynthesis; 7,8-dihydrofolate from 2-amino-4-hydroxy-6-hydroxymethyl-7,8-dihydropteridine diphosphate and 4-aminobenzoate: step 2/2.</text>
</comment>
<dbReference type="GO" id="GO:0046656">
    <property type="term" value="P:folic acid biosynthetic process"/>
    <property type="evidence" value="ECO:0007669"/>
    <property type="project" value="UniProtKB-KW"/>
</dbReference>
<comment type="caution">
    <text evidence="25">The sequence shown here is derived from an EMBL/GenBank/DDBJ whole genome shotgun (WGS) entry which is preliminary data.</text>
</comment>
<protein>
    <recommendedName>
        <fullName evidence="8">Dihydrofolate synthase/folylpolyglutamate synthase</fullName>
        <ecNumber evidence="6">6.3.2.12</ecNumber>
        <ecNumber evidence="7">6.3.2.17</ecNumber>
    </recommendedName>
    <alternativeName>
        <fullName evidence="17">Folylpoly-gamma-glutamate synthetase-dihydrofolate synthetase</fullName>
    </alternativeName>
    <alternativeName>
        <fullName evidence="15">Folylpolyglutamate synthetase</fullName>
    </alternativeName>
    <alternativeName>
        <fullName evidence="16">Tetrahydrofolylpolyglutamate synthase</fullName>
    </alternativeName>
</protein>
<dbReference type="GO" id="GO:0004326">
    <property type="term" value="F:tetrahydrofolylpolyglutamate synthase activity"/>
    <property type="evidence" value="ECO:0007669"/>
    <property type="project" value="UniProtKB-EC"/>
</dbReference>
<keyword evidence="26" id="KW-1185">Reference proteome</keyword>
<evidence type="ECO:0000256" key="6">
    <source>
        <dbReference type="ARBA" id="ARBA00013023"/>
    </source>
</evidence>
<dbReference type="PIRSF" id="PIRSF001563">
    <property type="entry name" value="Folylpolyglu_synth"/>
    <property type="match status" value="1"/>
</dbReference>
<proteinExistence type="inferred from homology"/>
<evidence type="ECO:0000256" key="7">
    <source>
        <dbReference type="ARBA" id="ARBA00013025"/>
    </source>
</evidence>
<dbReference type="GO" id="GO:0046872">
    <property type="term" value="F:metal ion binding"/>
    <property type="evidence" value="ECO:0007669"/>
    <property type="project" value="UniProtKB-KW"/>
</dbReference>
<keyword evidence="10" id="KW-0479">Metal-binding</keyword>
<dbReference type="GO" id="GO:0008841">
    <property type="term" value="F:dihydrofolate synthase activity"/>
    <property type="evidence" value="ECO:0007669"/>
    <property type="project" value="UniProtKB-EC"/>
</dbReference>
<keyword evidence="11 22" id="KW-0547">Nucleotide-binding</keyword>
<dbReference type="EC" id="6.3.2.12" evidence="6"/>
<dbReference type="SUPFAM" id="SSF53244">
    <property type="entry name" value="MurD-like peptide ligases, peptide-binding domain"/>
    <property type="match status" value="1"/>
</dbReference>
<evidence type="ECO:0000256" key="15">
    <source>
        <dbReference type="ARBA" id="ARBA00030048"/>
    </source>
</evidence>
<comment type="catalytic activity">
    <reaction evidence="21">
        <text>7,8-dihydropteroate + L-glutamate + ATP = 7,8-dihydrofolate + ADP + phosphate + H(+)</text>
        <dbReference type="Rhea" id="RHEA:23584"/>
        <dbReference type="ChEBI" id="CHEBI:15378"/>
        <dbReference type="ChEBI" id="CHEBI:17839"/>
        <dbReference type="ChEBI" id="CHEBI:29985"/>
        <dbReference type="ChEBI" id="CHEBI:30616"/>
        <dbReference type="ChEBI" id="CHEBI:43474"/>
        <dbReference type="ChEBI" id="CHEBI:57451"/>
        <dbReference type="ChEBI" id="CHEBI:456216"/>
        <dbReference type="EC" id="6.3.2.12"/>
    </reaction>
</comment>
<evidence type="ECO:0000313" key="26">
    <source>
        <dbReference type="Proteomes" id="UP000633219"/>
    </source>
</evidence>
<evidence type="ECO:0000256" key="22">
    <source>
        <dbReference type="PIRNR" id="PIRNR001563"/>
    </source>
</evidence>
<evidence type="ECO:0000256" key="3">
    <source>
        <dbReference type="ARBA" id="ARBA00004799"/>
    </source>
</evidence>
<comment type="catalytic activity">
    <reaction evidence="19">
        <text>10-formyltetrahydrofolyl-(gamma-L-Glu)(n) + L-glutamate + ATP = 10-formyltetrahydrofolyl-(gamma-L-Glu)(n+1) + ADP + phosphate + H(+)</text>
        <dbReference type="Rhea" id="RHEA:51904"/>
        <dbReference type="Rhea" id="RHEA-COMP:13088"/>
        <dbReference type="Rhea" id="RHEA-COMP:14300"/>
        <dbReference type="ChEBI" id="CHEBI:15378"/>
        <dbReference type="ChEBI" id="CHEBI:29985"/>
        <dbReference type="ChEBI" id="CHEBI:30616"/>
        <dbReference type="ChEBI" id="CHEBI:43474"/>
        <dbReference type="ChEBI" id="CHEBI:134413"/>
        <dbReference type="ChEBI" id="CHEBI:456216"/>
        <dbReference type="EC" id="6.3.2.17"/>
    </reaction>
</comment>
<keyword evidence="14" id="KW-0289">Folate biosynthesis</keyword>
<dbReference type="EMBL" id="JAEQNC010000011">
    <property type="protein sequence ID" value="MBL0374175.1"/>
    <property type="molecule type" value="Genomic_DNA"/>
</dbReference>
<comment type="function">
    <text evidence="2">Functions in two distinct reactions of the de novo folate biosynthetic pathway. Catalyzes the addition of a glutamate residue to dihydropteroate (7,8-dihydropteroate or H2Pte) to form dihydrofolate (7,8-dihydrofolate monoglutamate or H2Pte-Glu). Also catalyzes successive additions of L-glutamate to tetrahydrofolate or 10-formyltetrahydrofolate or 5,10-methylenetetrahydrofolate, leading to folylpolyglutamate derivatives.</text>
</comment>
<keyword evidence="12 22" id="KW-0067">ATP-binding</keyword>
<dbReference type="InterPro" id="IPR001645">
    <property type="entry name" value="Folylpolyglutamate_synth"/>
</dbReference>
<feature type="domain" description="Mur ligase central" evidence="24">
    <location>
        <begin position="51"/>
        <end position="273"/>
    </location>
</feature>
<evidence type="ECO:0000259" key="23">
    <source>
        <dbReference type="Pfam" id="PF02875"/>
    </source>
</evidence>
<evidence type="ECO:0000256" key="2">
    <source>
        <dbReference type="ARBA" id="ARBA00002714"/>
    </source>
</evidence>
<feature type="domain" description="Mur ligase C-terminal" evidence="23">
    <location>
        <begin position="314"/>
        <end position="421"/>
    </location>
</feature>
<dbReference type="Gene3D" id="3.40.1190.10">
    <property type="entry name" value="Mur-like, catalytic domain"/>
    <property type="match status" value="1"/>
</dbReference>
<evidence type="ECO:0000256" key="20">
    <source>
        <dbReference type="ARBA" id="ARBA00049035"/>
    </source>
</evidence>
<evidence type="ECO:0000256" key="17">
    <source>
        <dbReference type="ARBA" id="ARBA00032510"/>
    </source>
</evidence>
<evidence type="ECO:0000256" key="11">
    <source>
        <dbReference type="ARBA" id="ARBA00022741"/>
    </source>
</evidence>
<dbReference type="FunFam" id="3.40.1190.10:FF:000011">
    <property type="entry name" value="Folylpolyglutamate synthase/dihydrofolate synthase"/>
    <property type="match status" value="1"/>
</dbReference>
<evidence type="ECO:0000313" key="25">
    <source>
        <dbReference type="EMBL" id="MBL0374175.1"/>
    </source>
</evidence>
<dbReference type="GO" id="GO:0005524">
    <property type="term" value="F:ATP binding"/>
    <property type="evidence" value="ECO:0007669"/>
    <property type="project" value="UniProtKB-KW"/>
</dbReference>
<reference evidence="25" key="1">
    <citation type="submission" date="2021-01" db="EMBL/GenBank/DDBJ databases">
        <title>Rhizobium sp. strain KVB221 16S ribosomal RNA gene Genome sequencing and assembly.</title>
        <authorList>
            <person name="Kang M."/>
        </authorList>
    </citation>
    <scope>NUCLEOTIDE SEQUENCE</scope>
    <source>
        <strain evidence="25">KVB221</strain>
    </source>
</reference>
<comment type="pathway">
    <text evidence="4">Cofactor biosynthesis; tetrahydrofolylpolyglutamate biosynthesis.</text>
</comment>
<dbReference type="Pfam" id="PF02875">
    <property type="entry name" value="Mur_ligase_C"/>
    <property type="match status" value="1"/>
</dbReference>
<dbReference type="InterPro" id="IPR004101">
    <property type="entry name" value="Mur_ligase_C"/>
</dbReference>
<evidence type="ECO:0000256" key="9">
    <source>
        <dbReference type="ARBA" id="ARBA00022598"/>
    </source>
</evidence>
<dbReference type="InterPro" id="IPR013221">
    <property type="entry name" value="Mur_ligase_cen"/>
</dbReference>
<dbReference type="PANTHER" id="PTHR11136:SF0">
    <property type="entry name" value="DIHYDROFOLATE SYNTHETASE-RELATED"/>
    <property type="match status" value="1"/>
</dbReference>
<evidence type="ECO:0000256" key="18">
    <source>
        <dbReference type="ARBA" id="ARBA00047493"/>
    </source>
</evidence>
<comment type="catalytic activity">
    <reaction evidence="20">
        <text>(6R)-5,10-methylenetetrahydrofolyl-(gamma-L-Glu)(n) + L-glutamate + ATP = (6R)-5,10-methylenetetrahydrofolyl-(gamma-L-Glu)(n+1) + ADP + phosphate + H(+)</text>
        <dbReference type="Rhea" id="RHEA:51912"/>
        <dbReference type="Rhea" id="RHEA-COMP:13257"/>
        <dbReference type="Rhea" id="RHEA-COMP:13258"/>
        <dbReference type="ChEBI" id="CHEBI:15378"/>
        <dbReference type="ChEBI" id="CHEBI:29985"/>
        <dbReference type="ChEBI" id="CHEBI:30616"/>
        <dbReference type="ChEBI" id="CHEBI:43474"/>
        <dbReference type="ChEBI" id="CHEBI:136572"/>
        <dbReference type="ChEBI" id="CHEBI:456216"/>
        <dbReference type="EC" id="6.3.2.17"/>
    </reaction>
</comment>
<evidence type="ECO:0000256" key="4">
    <source>
        <dbReference type="ARBA" id="ARBA00005150"/>
    </source>
</evidence>
<gene>
    <name evidence="25" type="ORF">JJB09_19300</name>
</gene>
<dbReference type="EC" id="6.3.2.17" evidence="7"/>
<evidence type="ECO:0000259" key="24">
    <source>
        <dbReference type="Pfam" id="PF08245"/>
    </source>
</evidence>
<evidence type="ECO:0000256" key="10">
    <source>
        <dbReference type="ARBA" id="ARBA00022723"/>
    </source>
</evidence>
<dbReference type="NCBIfam" id="TIGR01499">
    <property type="entry name" value="folC"/>
    <property type="match status" value="1"/>
</dbReference>
<keyword evidence="13" id="KW-0460">Magnesium</keyword>
<evidence type="ECO:0000256" key="16">
    <source>
        <dbReference type="ARBA" id="ARBA00030592"/>
    </source>
</evidence>
<evidence type="ECO:0000256" key="12">
    <source>
        <dbReference type="ARBA" id="ARBA00022840"/>
    </source>
</evidence>
<evidence type="ECO:0000256" key="21">
    <source>
        <dbReference type="ARBA" id="ARBA00049161"/>
    </source>
</evidence>
<evidence type="ECO:0000256" key="1">
    <source>
        <dbReference type="ARBA" id="ARBA00001946"/>
    </source>
</evidence>